<dbReference type="GO" id="GO:1990002">
    <property type="term" value="F:methylglyoxal reductase (NADPH) (acetol producing) activity"/>
    <property type="evidence" value="ECO:0007669"/>
    <property type="project" value="RHEA"/>
</dbReference>
<keyword evidence="2 8" id="KW-0560">Oxidoreductase</keyword>
<dbReference type="InterPro" id="IPR020471">
    <property type="entry name" value="AKR"/>
</dbReference>
<dbReference type="InterPro" id="IPR023210">
    <property type="entry name" value="NADP_OxRdtase_dom"/>
</dbReference>
<evidence type="ECO:0000256" key="3">
    <source>
        <dbReference type="ARBA" id="ARBA00049445"/>
    </source>
</evidence>
<dbReference type="PROSITE" id="PS00063">
    <property type="entry name" value="ALDOKETO_REDUCTASE_3"/>
    <property type="match status" value="1"/>
</dbReference>
<dbReference type="FunFam" id="3.20.20.100:FF:000002">
    <property type="entry name" value="2,5-diketo-D-gluconic acid reductase A"/>
    <property type="match status" value="1"/>
</dbReference>
<dbReference type="PROSITE" id="PS00062">
    <property type="entry name" value="ALDOKETO_REDUCTASE_2"/>
    <property type="match status" value="1"/>
</dbReference>
<feature type="domain" description="NADP-dependent oxidoreductase" evidence="7">
    <location>
        <begin position="16"/>
        <end position="302"/>
    </location>
</feature>
<evidence type="ECO:0000256" key="4">
    <source>
        <dbReference type="PIRSR" id="PIRSR000097-1"/>
    </source>
</evidence>
<gene>
    <name evidence="8" type="primary">dkgA</name>
    <name evidence="8" type="ORF">EC9_38720</name>
</gene>
<dbReference type="PRINTS" id="PR00069">
    <property type="entry name" value="ALDKETRDTASE"/>
</dbReference>
<dbReference type="PIRSF" id="PIRSF000097">
    <property type="entry name" value="AKR"/>
    <property type="match status" value="1"/>
</dbReference>
<evidence type="ECO:0000256" key="5">
    <source>
        <dbReference type="PIRSR" id="PIRSR000097-2"/>
    </source>
</evidence>
<evidence type="ECO:0000256" key="1">
    <source>
        <dbReference type="ARBA" id="ARBA00007905"/>
    </source>
</evidence>
<evidence type="ECO:0000256" key="2">
    <source>
        <dbReference type="ARBA" id="ARBA00023002"/>
    </source>
</evidence>
<accession>A0A517M469</accession>
<dbReference type="InterPro" id="IPR018170">
    <property type="entry name" value="Aldo/ket_reductase_CS"/>
</dbReference>
<dbReference type="GO" id="GO:0050580">
    <property type="term" value="F:2,5-didehydrogluconate reductase activity"/>
    <property type="evidence" value="ECO:0007669"/>
    <property type="project" value="UniProtKB-EC"/>
</dbReference>
<feature type="binding site" evidence="5">
    <location>
        <position position="111"/>
    </location>
    <ligand>
        <name>substrate</name>
    </ligand>
</feature>
<evidence type="ECO:0000259" key="7">
    <source>
        <dbReference type="Pfam" id="PF00248"/>
    </source>
</evidence>
<dbReference type="PANTHER" id="PTHR11732">
    <property type="entry name" value="ALDO/KETO REDUCTASE"/>
    <property type="match status" value="1"/>
</dbReference>
<comment type="catalytic activity">
    <reaction evidence="3">
        <text>hydroxyacetone + NADP(+) = methylglyoxal + NADPH + H(+)</text>
        <dbReference type="Rhea" id="RHEA:27986"/>
        <dbReference type="ChEBI" id="CHEBI:15378"/>
        <dbReference type="ChEBI" id="CHEBI:17158"/>
        <dbReference type="ChEBI" id="CHEBI:27957"/>
        <dbReference type="ChEBI" id="CHEBI:57783"/>
        <dbReference type="ChEBI" id="CHEBI:58349"/>
    </reaction>
</comment>
<dbReference type="EMBL" id="CP036261">
    <property type="protein sequence ID" value="QDS89672.1"/>
    <property type="molecule type" value="Genomic_DNA"/>
</dbReference>
<keyword evidence="9" id="KW-1185">Reference proteome</keyword>
<dbReference type="Proteomes" id="UP000319557">
    <property type="component" value="Chromosome"/>
</dbReference>
<proteinExistence type="inferred from homology"/>
<dbReference type="PROSITE" id="PS00798">
    <property type="entry name" value="ALDOKETO_REDUCTASE_1"/>
    <property type="match status" value="1"/>
</dbReference>
<evidence type="ECO:0000313" key="8">
    <source>
        <dbReference type="EMBL" id="QDS89672.1"/>
    </source>
</evidence>
<evidence type="ECO:0000313" key="9">
    <source>
        <dbReference type="Proteomes" id="UP000319557"/>
    </source>
</evidence>
<protein>
    <submittedName>
        <fullName evidence="8">2,5-diketo-D-gluconic acid reductase A</fullName>
        <ecNumber evidence="8">1.1.1.274</ecNumber>
    </submittedName>
</protein>
<evidence type="ECO:0000256" key="6">
    <source>
        <dbReference type="PIRSR" id="PIRSR000097-3"/>
    </source>
</evidence>
<comment type="similarity">
    <text evidence="1">Belongs to the aldo/keto reductase family.</text>
</comment>
<feature type="site" description="Lowers pKa of active site Tyr" evidence="6">
    <location>
        <position position="78"/>
    </location>
</feature>
<organism evidence="8 9">
    <name type="scientific">Rosistilla ulvae</name>
    <dbReference type="NCBI Taxonomy" id="1930277"/>
    <lineage>
        <taxon>Bacteria</taxon>
        <taxon>Pseudomonadati</taxon>
        <taxon>Planctomycetota</taxon>
        <taxon>Planctomycetia</taxon>
        <taxon>Pirellulales</taxon>
        <taxon>Pirellulaceae</taxon>
        <taxon>Rosistilla</taxon>
    </lineage>
</organism>
<dbReference type="AlphaFoldDB" id="A0A517M469"/>
<dbReference type="KEGG" id="ruv:EC9_38720"/>
<feature type="active site" description="Proton donor" evidence="4">
    <location>
        <position position="49"/>
    </location>
</feature>
<sequence>MIPSLSLRSGAQLPVLGLGMWKIPNEQCASLVQAAAEVGYRHFDSACDYGNEREVGDGLRGVMDSGVCSREDLWVTSKLWNTFHRSEHVEAACRKTLDDLQLDYLDLYLIHFPIPLRYVSPEQRYPPGWFFDPEAAEPKMAIDRVSVAETWAAMEQLKQSGLVKEIGVCNFNIALLRDMLAYANDPPAVLQVETHPYLTQEKLFQFCREEQIAYTAFSPLGALSYHEIGMADGSDSLLQIEPIRAIAAAHDRSPAQVLLRWGVQRGTAVIPKTTKTERLAENFSLFDFSLSDAEMATIDGLNRNQRYNDPGVFCQAAFNTFCPIYE</sequence>
<dbReference type="SUPFAM" id="SSF51430">
    <property type="entry name" value="NAD(P)-linked oxidoreductase"/>
    <property type="match status" value="1"/>
</dbReference>
<dbReference type="InterPro" id="IPR036812">
    <property type="entry name" value="NAD(P)_OxRdtase_dom_sf"/>
</dbReference>
<name>A0A517M469_9BACT</name>
<dbReference type="Pfam" id="PF00248">
    <property type="entry name" value="Aldo_ket_red"/>
    <property type="match status" value="1"/>
</dbReference>
<dbReference type="OrthoDB" id="9804790at2"/>
<dbReference type="EC" id="1.1.1.274" evidence="8"/>
<dbReference type="RefSeq" id="WP_145347528.1">
    <property type="nucleotide sequence ID" value="NZ_CP036261.1"/>
</dbReference>
<dbReference type="Gene3D" id="3.20.20.100">
    <property type="entry name" value="NADP-dependent oxidoreductase domain"/>
    <property type="match status" value="1"/>
</dbReference>
<reference evidence="8 9" key="1">
    <citation type="submission" date="2019-02" db="EMBL/GenBank/DDBJ databases">
        <title>Deep-cultivation of Planctomycetes and their phenomic and genomic characterization uncovers novel biology.</title>
        <authorList>
            <person name="Wiegand S."/>
            <person name="Jogler M."/>
            <person name="Boedeker C."/>
            <person name="Pinto D."/>
            <person name="Vollmers J."/>
            <person name="Rivas-Marin E."/>
            <person name="Kohn T."/>
            <person name="Peeters S.H."/>
            <person name="Heuer A."/>
            <person name="Rast P."/>
            <person name="Oberbeckmann S."/>
            <person name="Bunk B."/>
            <person name="Jeske O."/>
            <person name="Meyerdierks A."/>
            <person name="Storesund J.E."/>
            <person name="Kallscheuer N."/>
            <person name="Luecker S."/>
            <person name="Lage O.M."/>
            <person name="Pohl T."/>
            <person name="Merkel B.J."/>
            <person name="Hornburger P."/>
            <person name="Mueller R.-W."/>
            <person name="Bruemmer F."/>
            <person name="Labrenz M."/>
            <person name="Spormann A.M."/>
            <person name="Op den Camp H."/>
            <person name="Overmann J."/>
            <person name="Amann R."/>
            <person name="Jetten M.S.M."/>
            <person name="Mascher T."/>
            <person name="Medema M.H."/>
            <person name="Devos D.P."/>
            <person name="Kaster A.-K."/>
            <person name="Ovreas L."/>
            <person name="Rohde M."/>
            <person name="Galperin M.Y."/>
            <person name="Jogler C."/>
        </authorList>
    </citation>
    <scope>NUCLEOTIDE SEQUENCE [LARGE SCALE GENOMIC DNA]</scope>
    <source>
        <strain evidence="8 9">EC9</strain>
    </source>
</reference>